<comment type="caution">
    <text evidence="4">The sequence shown here is derived from an EMBL/GenBank/DDBJ whole genome shotgun (WGS) entry which is preliminary data.</text>
</comment>
<dbReference type="RefSeq" id="WP_282912423.1">
    <property type="nucleotide sequence ID" value="NZ_JAGRPV010000001.1"/>
</dbReference>
<accession>A0ABT6TSH7</accession>
<evidence type="ECO:0000313" key="5">
    <source>
        <dbReference type="Proteomes" id="UP001161691"/>
    </source>
</evidence>
<dbReference type="Pfam" id="PF07833">
    <property type="entry name" value="Cu_amine_oxidN1"/>
    <property type="match status" value="1"/>
</dbReference>
<evidence type="ECO:0000256" key="1">
    <source>
        <dbReference type="SAM" id="MobiDB-lite"/>
    </source>
</evidence>
<feature type="compositionally biased region" description="Polar residues" evidence="1">
    <location>
        <begin position="62"/>
        <end position="72"/>
    </location>
</feature>
<feature type="compositionally biased region" description="Basic and acidic residues" evidence="1">
    <location>
        <begin position="47"/>
        <end position="61"/>
    </location>
</feature>
<feature type="signal peptide" evidence="2">
    <location>
        <begin position="1"/>
        <end position="26"/>
    </location>
</feature>
<evidence type="ECO:0000256" key="2">
    <source>
        <dbReference type="SAM" id="SignalP"/>
    </source>
</evidence>
<evidence type="ECO:0000259" key="3">
    <source>
        <dbReference type="Pfam" id="PF07833"/>
    </source>
</evidence>
<dbReference type="InterPro" id="IPR036582">
    <property type="entry name" value="Mao_N_sf"/>
</dbReference>
<feature type="chain" id="PRO_5046743945" evidence="2">
    <location>
        <begin position="27"/>
        <end position="296"/>
    </location>
</feature>
<dbReference type="SUPFAM" id="SSF55383">
    <property type="entry name" value="Copper amine oxidase, domain N"/>
    <property type="match status" value="1"/>
</dbReference>
<dbReference type="InterPro" id="IPR012854">
    <property type="entry name" value="Cu_amine_oxidase-like_N"/>
</dbReference>
<feature type="domain" description="Copper amine oxidase-like N-terminal" evidence="3">
    <location>
        <begin position="186"/>
        <end position="292"/>
    </location>
</feature>
<feature type="region of interest" description="Disordered" evidence="1">
    <location>
        <begin position="47"/>
        <end position="72"/>
    </location>
</feature>
<dbReference type="Proteomes" id="UP001161691">
    <property type="component" value="Unassembled WGS sequence"/>
</dbReference>
<organism evidence="4 5">
    <name type="scientific">Cohnella hashimotonis</name>
    <dbReference type="NCBI Taxonomy" id="2826895"/>
    <lineage>
        <taxon>Bacteria</taxon>
        <taxon>Bacillati</taxon>
        <taxon>Bacillota</taxon>
        <taxon>Bacilli</taxon>
        <taxon>Bacillales</taxon>
        <taxon>Paenibacillaceae</taxon>
        <taxon>Cohnella</taxon>
    </lineage>
</organism>
<proteinExistence type="predicted"/>
<evidence type="ECO:0000313" key="4">
    <source>
        <dbReference type="EMBL" id="MDI4649817.1"/>
    </source>
</evidence>
<dbReference type="Gene3D" id="3.30.457.10">
    <property type="entry name" value="Copper amine oxidase-like, N-terminal domain"/>
    <property type="match status" value="1"/>
</dbReference>
<dbReference type="EMBL" id="JAGRPV010000001">
    <property type="protein sequence ID" value="MDI4649817.1"/>
    <property type="molecule type" value="Genomic_DNA"/>
</dbReference>
<gene>
    <name evidence="4" type="ORF">KB449_33125</name>
</gene>
<keyword evidence="2" id="KW-0732">Signal</keyword>
<reference evidence="4" key="1">
    <citation type="submission" date="2023-04" db="EMBL/GenBank/DDBJ databases">
        <title>Comparative genomic analysis of Cohnella hashimotonis sp. nov., isolated from the International Space Station.</title>
        <authorList>
            <person name="Venkateswaran K."/>
            <person name="Simpson A."/>
        </authorList>
    </citation>
    <scope>NUCLEOTIDE SEQUENCE</scope>
    <source>
        <strain evidence="4">F6_2S_P_1</strain>
    </source>
</reference>
<keyword evidence="5" id="KW-1185">Reference proteome</keyword>
<name>A0ABT6TSH7_9BACL</name>
<protein>
    <submittedName>
        <fullName evidence="4">Copper amine oxidase N-terminal domain-containing protein</fullName>
    </submittedName>
</protein>
<sequence>MNKLKWTAILSCVLATALMSGTAAFAKSAEQHGNKGGNAAVVKTQVEEKKNGSNDNDKKESASSATYGHSESVTSATYGGPNGYKGLLHAIENVKDKPAGAVLANLLLTKYEMKLTDQQKADLEAIQEQDKALSAIADLLDQKGSVVDAVYVQKEAIKANAKNLAGYQKLGKLYKKSGKTGVNLFVNGDETIPAVAPIIRDGSTLVPFRAIAEALQAEVVYNPADRTVTVTRDGISVKLVLNSKTAYVNGKAVQLDATAIVVKGSTVVPVRFVSESLNSTVKWEPVSQSVVIYDNP</sequence>